<dbReference type="InterPro" id="IPR023196">
    <property type="entry name" value="Phosducin_N_dom_sf"/>
</dbReference>
<dbReference type="Proteomes" id="UP001353858">
    <property type="component" value="Unassembled WGS sequence"/>
</dbReference>
<dbReference type="CDD" id="cd02987">
    <property type="entry name" value="Phd_like_Phd"/>
    <property type="match status" value="1"/>
</dbReference>
<sequence length="321" mass="36800">MKEIICICNATPVTHLKIPRELNATYTLWVQTRTPVLTMDPLEAKILGEKAQYYCSSSEDSDSEYESASENEAPKASQAEAPKLELKSTKWEGVSQNTGPKGVMKDMQVFRKLQREKRQEMEQNRIALVKKFTLSVQTALDEEREKAMREDPDLVDLLDDEFVVEYQRKRMLQLMEQYESRQHFGKVFHLKNGTEFLKAIDDEDELVTIIIHIYEDDIEACRLMNDCFEEVSQIYLNTKFCTIKSTNACVSTEFKNQGLPALLIYKKGNLIYSFLRITDRLGDHFYAEDLLQVLVGHGILVDKSLCPPIIASLNDSSSDSS</sequence>
<feature type="domain" description="Phosducin" evidence="4">
    <location>
        <begin position="89"/>
        <end position="305"/>
    </location>
</feature>
<dbReference type="InterPro" id="IPR001200">
    <property type="entry name" value="Phosducin"/>
</dbReference>
<evidence type="ECO:0000313" key="5">
    <source>
        <dbReference type="EMBL" id="KAK4876822.1"/>
    </source>
</evidence>
<dbReference type="InterPro" id="IPR036249">
    <property type="entry name" value="Thioredoxin-like_sf"/>
</dbReference>
<dbReference type="InterPro" id="IPR024253">
    <property type="entry name" value="Phosducin_thioredoxin-like_dom"/>
</dbReference>
<evidence type="ECO:0000256" key="3">
    <source>
        <dbReference type="SAM" id="MobiDB-lite"/>
    </source>
</evidence>
<comment type="similarity">
    <text evidence="1">Belongs to the phosducin family.</text>
</comment>
<name>A0AAN7P537_9COLE</name>
<evidence type="ECO:0000256" key="2">
    <source>
        <dbReference type="ARBA" id="ARBA00022553"/>
    </source>
</evidence>
<evidence type="ECO:0000256" key="1">
    <source>
        <dbReference type="ARBA" id="ARBA00009686"/>
    </source>
</evidence>
<comment type="caution">
    <text evidence="5">The sequence shown here is derived from an EMBL/GenBank/DDBJ whole genome shotgun (WGS) entry which is preliminary data.</text>
</comment>
<proteinExistence type="inferred from homology"/>
<evidence type="ECO:0000259" key="4">
    <source>
        <dbReference type="Pfam" id="PF02114"/>
    </source>
</evidence>
<dbReference type="AlphaFoldDB" id="A0AAN7P537"/>
<dbReference type="SUPFAM" id="SSF52833">
    <property type="entry name" value="Thioredoxin-like"/>
    <property type="match status" value="1"/>
</dbReference>
<protein>
    <recommendedName>
        <fullName evidence="4">Phosducin domain-containing protein</fullName>
    </recommendedName>
</protein>
<dbReference type="InterPro" id="IPR051499">
    <property type="entry name" value="Phosducin-like_reg"/>
</dbReference>
<dbReference type="Gene3D" id="1.10.168.10">
    <property type="entry name" value="Phosducin, domain 2"/>
    <property type="match status" value="1"/>
</dbReference>
<dbReference type="GO" id="GO:0008277">
    <property type="term" value="P:regulation of G protein-coupled receptor signaling pathway"/>
    <property type="evidence" value="ECO:0007669"/>
    <property type="project" value="InterPro"/>
</dbReference>
<feature type="compositionally biased region" description="Acidic residues" evidence="3">
    <location>
        <begin position="59"/>
        <end position="69"/>
    </location>
</feature>
<reference evidence="6" key="1">
    <citation type="submission" date="2023-01" db="EMBL/GenBank/DDBJ databases">
        <title>Key to firefly adult light organ development and bioluminescence: homeobox transcription factors regulate luciferase expression and transportation to peroxisome.</title>
        <authorList>
            <person name="Fu X."/>
        </authorList>
    </citation>
    <scope>NUCLEOTIDE SEQUENCE [LARGE SCALE GENOMIC DNA]</scope>
</reference>
<dbReference type="PANTHER" id="PTHR46052:SF1">
    <property type="entry name" value="PHOSDUCIN-LIKE PROTEIN"/>
    <property type="match status" value="1"/>
</dbReference>
<evidence type="ECO:0000313" key="6">
    <source>
        <dbReference type="Proteomes" id="UP001353858"/>
    </source>
</evidence>
<keyword evidence="2" id="KW-0597">Phosphoprotein</keyword>
<accession>A0AAN7P537</accession>
<dbReference type="Gene3D" id="3.40.30.10">
    <property type="entry name" value="Glutaredoxin"/>
    <property type="match status" value="1"/>
</dbReference>
<feature type="region of interest" description="Disordered" evidence="3">
    <location>
        <begin position="58"/>
        <end position="98"/>
    </location>
</feature>
<dbReference type="PANTHER" id="PTHR46052">
    <property type="entry name" value="PHOSDUCIN-LIKE PROTEIN"/>
    <property type="match status" value="1"/>
</dbReference>
<organism evidence="5 6">
    <name type="scientific">Aquatica leii</name>
    <dbReference type="NCBI Taxonomy" id="1421715"/>
    <lineage>
        <taxon>Eukaryota</taxon>
        <taxon>Metazoa</taxon>
        <taxon>Ecdysozoa</taxon>
        <taxon>Arthropoda</taxon>
        <taxon>Hexapoda</taxon>
        <taxon>Insecta</taxon>
        <taxon>Pterygota</taxon>
        <taxon>Neoptera</taxon>
        <taxon>Endopterygota</taxon>
        <taxon>Coleoptera</taxon>
        <taxon>Polyphaga</taxon>
        <taxon>Elateriformia</taxon>
        <taxon>Elateroidea</taxon>
        <taxon>Lampyridae</taxon>
        <taxon>Luciolinae</taxon>
        <taxon>Aquatica</taxon>
    </lineage>
</organism>
<dbReference type="PRINTS" id="PR00677">
    <property type="entry name" value="PHOSDUCIN"/>
</dbReference>
<keyword evidence="6" id="KW-1185">Reference proteome</keyword>
<dbReference type="EMBL" id="JARPUR010000004">
    <property type="protein sequence ID" value="KAK4876822.1"/>
    <property type="molecule type" value="Genomic_DNA"/>
</dbReference>
<gene>
    <name evidence="5" type="ORF">RN001_009328</name>
</gene>
<dbReference type="Pfam" id="PF02114">
    <property type="entry name" value="Phosducin"/>
    <property type="match status" value="1"/>
</dbReference>